<dbReference type="KEGG" id="mnv:MNVI_28970"/>
<dbReference type="Gene3D" id="1.20.150.30">
    <property type="entry name" value="Zincin-like metallopeptidase, N-terminal domain"/>
    <property type="match status" value="1"/>
</dbReference>
<reference evidence="2 3" key="1">
    <citation type="journal article" date="2019" name="Emerg. Microbes Infect.">
        <title>Comprehensive subspecies identification of 175 nontuberculous mycobacteria species based on 7547 genomic profiles.</title>
        <authorList>
            <person name="Matsumoto Y."/>
            <person name="Kinjo T."/>
            <person name="Motooka D."/>
            <person name="Nabeya D."/>
            <person name="Jung N."/>
            <person name="Uechi K."/>
            <person name="Horii T."/>
            <person name="Iida T."/>
            <person name="Fujita J."/>
            <person name="Nakamura S."/>
        </authorList>
    </citation>
    <scope>NUCLEOTIDE SEQUENCE [LARGE SCALE GENOMIC DNA]</scope>
    <source>
        <strain evidence="2 3">JCM 16367</strain>
    </source>
</reference>
<dbReference type="AlphaFoldDB" id="A0A7I7PGC1"/>
<dbReference type="SUPFAM" id="SSF55486">
    <property type="entry name" value="Metalloproteases ('zincins'), catalytic domain"/>
    <property type="match status" value="1"/>
</dbReference>
<dbReference type="PANTHER" id="PTHR39420:SF2">
    <property type="entry name" value="HYDROLASE"/>
    <property type="match status" value="1"/>
</dbReference>
<sequence length="483" mass="51234">MACFLGGQRFTHSVMADAHRASPMSNVEVMADLPFGFSAGEDPDRDKGKNDPESGSGSSDPFGFGGNFDMADLGQIFTRLGQMFSGAGSVMTTGQAAGPVNYDVARQLAKSSIGFVAPIPAATNSAVGDAVHLAETWLDGVTAIPAGTTKAVAWSPNDWVDNTLDTWKRLCDPMAQQISTVWAAALPEEAKNMAGPLLSIMSQMGGMAFGSQLGQALGRLSREVLTSTDIGLPLGPKGVAALLPEAIEAFADGLERPRSEILTFLAAREAAHHRLFSHVPWLASQLLGAVEAYAKGMNIDMAGIEELARDFNPASLTDPSAVEQLLNQGVFEPKTTPEQVQALERLETLLALIDGWVQAVVSAALDDRIPGAAAISETLRRRRATGGPAEQTFATLVGLELRPRKLREAAALWERLTQAAGIDARDKVWQHPDLLPASEDLDEPAAFIDRVIGGDTSGIDDMLAEFERGIDEGHDGPDGPVDN</sequence>
<organism evidence="2 3">
    <name type="scientific">Mycobacterium noviomagense</name>
    <dbReference type="NCBI Taxonomy" id="459858"/>
    <lineage>
        <taxon>Bacteria</taxon>
        <taxon>Bacillati</taxon>
        <taxon>Actinomycetota</taxon>
        <taxon>Actinomycetes</taxon>
        <taxon>Mycobacteriales</taxon>
        <taxon>Mycobacteriaceae</taxon>
        <taxon>Mycobacterium</taxon>
    </lineage>
</organism>
<dbReference type="PANTHER" id="PTHR39420">
    <property type="match status" value="1"/>
</dbReference>
<evidence type="ECO:0000256" key="1">
    <source>
        <dbReference type="SAM" id="MobiDB-lite"/>
    </source>
</evidence>
<protein>
    <recommendedName>
        <fullName evidence="4">Hydrolase</fullName>
    </recommendedName>
</protein>
<dbReference type="Proteomes" id="UP000466894">
    <property type="component" value="Chromosome"/>
</dbReference>
<gene>
    <name evidence="2" type="ORF">MNVI_28970</name>
</gene>
<dbReference type="EMBL" id="AP022583">
    <property type="protein sequence ID" value="BBY07579.1"/>
    <property type="molecule type" value="Genomic_DNA"/>
</dbReference>
<evidence type="ECO:0008006" key="4">
    <source>
        <dbReference type="Google" id="ProtNLM"/>
    </source>
</evidence>
<evidence type="ECO:0000313" key="3">
    <source>
        <dbReference type="Proteomes" id="UP000466894"/>
    </source>
</evidence>
<feature type="compositionally biased region" description="Low complexity" evidence="1">
    <location>
        <begin position="53"/>
        <end position="62"/>
    </location>
</feature>
<proteinExistence type="predicted"/>
<dbReference type="InterPro" id="IPR018766">
    <property type="entry name" value="Zinicin_2"/>
</dbReference>
<feature type="region of interest" description="Disordered" evidence="1">
    <location>
        <begin position="35"/>
        <end position="62"/>
    </location>
</feature>
<feature type="compositionally biased region" description="Basic and acidic residues" evidence="1">
    <location>
        <begin position="42"/>
        <end position="52"/>
    </location>
</feature>
<accession>A0A7I7PGC1</accession>
<dbReference type="NCBIfam" id="TIGR03624">
    <property type="entry name" value="putative hydrolase"/>
    <property type="match status" value="1"/>
</dbReference>
<evidence type="ECO:0000313" key="2">
    <source>
        <dbReference type="EMBL" id="BBY07579.1"/>
    </source>
</evidence>
<dbReference type="Pfam" id="PF10103">
    <property type="entry name" value="Zincin_2"/>
    <property type="match status" value="1"/>
</dbReference>
<name>A0A7I7PGC1_9MYCO</name>
<dbReference type="InterPro" id="IPR042271">
    <property type="entry name" value="Zinicin_2_N"/>
</dbReference>